<keyword evidence="2" id="KW-1185">Reference proteome</keyword>
<name>A0A133UCW9_9EURY</name>
<accession>A0A133UCW9</accession>
<dbReference type="AlphaFoldDB" id="A0A133UCW9"/>
<reference evidence="1 2" key="1">
    <citation type="journal article" date="2016" name="Sci. Rep.">
        <title>Metabolic traits of an uncultured archaeal lineage -MSBL1- from brine pools of the Red Sea.</title>
        <authorList>
            <person name="Mwirichia R."/>
            <person name="Alam I."/>
            <person name="Rashid M."/>
            <person name="Vinu M."/>
            <person name="Ba-Alawi W."/>
            <person name="Anthony Kamau A."/>
            <person name="Kamanda Ngugi D."/>
            <person name="Goker M."/>
            <person name="Klenk H.P."/>
            <person name="Bajic V."/>
            <person name="Stingl U."/>
        </authorList>
    </citation>
    <scope>NUCLEOTIDE SEQUENCE [LARGE SCALE GENOMIC DNA]</scope>
    <source>
        <strain evidence="1">SCGC-AAA259E19</strain>
    </source>
</reference>
<dbReference type="Proteomes" id="UP000070284">
    <property type="component" value="Unassembled WGS sequence"/>
</dbReference>
<dbReference type="EMBL" id="LHXO01000193">
    <property type="protein sequence ID" value="KXA92035.1"/>
    <property type="molecule type" value="Genomic_DNA"/>
</dbReference>
<protein>
    <submittedName>
        <fullName evidence="1">Uncharacterized protein</fullName>
    </submittedName>
</protein>
<sequence length="69" mass="8059">MRFWEEEVEPDETKRRKIMKDESVERLDSAIKQLKLIREDDEEEWSPDSAGLLATGINALKLLKDRAGE</sequence>
<organism evidence="1 2">
    <name type="scientific">candidate division MSBL1 archaeon SCGC-AAA259E19</name>
    <dbReference type="NCBI Taxonomy" id="1698264"/>
    <lineage>
        <taxon>Archaea</taxon>
        <taxon>Methanobacteriati</taxon>
        <taxon>Methanobacteriota</taxon>
        <taxon>candidate division MSBL1</taxon>
    </lineage>
</organism>
<evidence type="ECO:0000313" key="1">
    <source>
        <dbReference type="EMBL" id="KXA92035.1"/>
    </source>
</evidence>
<comment type="caution">
    <text evidence="1">The sequence shown here is derived from an EMBL/GenBank/DDBJ whole genome shotgun (WGS) entry which is preliminary data.</text>
</comment>
<proteinExistence type="predicted"/>
<gene>
    <name evidence="1" type="ORF">AKJ65_08140</name>
</gene>
<evidence type="ECO:0000313" key="2">
    <source>
        <dbReference type="Proteomes" id="UP000070284"/>
    </source>
</evidence>